<dbReference type="InterPro" id="IPR001482">
    <property type="entry name" value="T2SS/T4SS_dom"/>
</dbReference>
<accession>A0AAE4Z922</accession>
<gene>
    <name evidence="4" type="ORF">GWO12_04740</name>
</gene>
<dbReference type="Proteomes" id="UP000702544">
    <property type="component" value="Unassembled WGS sequence"/>
</dbReference>
<dbReference type="NCBIfam" id="TIGR01420">
    <property type="entry name" value="pilT_fam"/>
    <property type="match status" value="1"/>
</dbReference>
<evidence type="ECO:0000313" key="5">
    <source>
        <dbReference type="Proteomes" id="UP000702544"/>
    </source>
</evidence>
<dbReference type="CDD" id="cd01131">
    <property type="entry name" value="PilT"/>
    <property type="match status" value="1"/>
</dbReference>
<organism evidence="4 5">
    <name type="scientific">Candidatus Kutchimonas denitrificans</name>
    <dbReference type="NCBI Taxonomy" id="3056748"/>
    <lineage>
        <taxon>Bacteria</taxon>
        <taxon>Pseudomonadati</taxon>
        <taxon>Gemmatimonadota</taxon>
        <taxon>Gemmatimonadia</taxon>
        <taxon>Candidatus Palauibacterales</taxon>
        <taxon>Candidatus Palauibacteraceae</taxon>
        <taxon>Candidatus Kutchimonas</taxon>
    </lineage>
</organism>
<feature type="region of interest" description="Disordered" evidence="2">
    <location>
        <begin position="98"/>
        <end position="135"/>
    </location>
</feature>
<dbReference type="PROSITE" id="PS00662">
    <property type="entry name" value="T2SP_E"/>
    <property type="match status" value="1"/>
</dbReference>
<dbReference type="GO" id="GO:0016887">
    <property type="term" value="F:ATP hydrolysis activity"/>
    <property type="evidence" value="ECO:0007669"/>
    <property type="project" value="InterPro"/>
</dbReference>
<name>A0AAE4Z922_9BACT</name>
<dbReference type="Gene3D" id="3.30.450.90">
    <property type="match status" value="2"/>
</dbReference>
<dbReference type="Gene3D" id="3.40.50.300">
    <property type="entry name" value="P-loop containing nucleotide triphosphate hydrolases"/>
    <property type="match status" value="1"/>
</dbReference>
<proteinExistence type="inferred from homology"/>
<evidence type="ECO:0000259" key="3">
    <source>
        <dbReference type="PROSITE" id="PS00662"/>
    </source>
</evidence>
<dbReference type="GO" id="GO:0005524">
    <property type="term" value="F:ATP binding"/>
    <property type="evidence" value="ECO:0007669"/>
    <property type="project" value="InterPro"/>
</dbReference>
<dbReference type="PANTHER" id="PTHR30486:SF6">
    <property type="entry name" value="TYPE IV PILUS RETRACTATION ATPASE PILT"/>
    <property type="match status" value="1"/>
</dbReference>
<sequence length="495" mass="53763">MAQIDKFIQALHNLQAERLELTAGTQIMLGVNGAQRTATSQAVTAEQVERLLREIMPSEPGALTDAPAGKGFVYAAPSGPVRVVYSQVDGGPRVVIQPETAAGSAEPKDGTGKPTVESGSRTESVVQAPAGAGREPRRRMEALLRCMVEEGCSDLHLSSGSKPLFRRDGDIVPLDEEMLLSADHARELLISITPPHKLEEFDRTSDTDFAYEIPGLARYRCNLFMDRRGMGGVFRFIPAEIRTVEQLGLSKEIVNLCDLNKGLVLVTGPTGSGKSTTLAAMIDHINRNRSDHIITIEDPIEFVHENKKCLINQREVGVHTGSFKVALRAALREDPDVVLVGEMRDLETVEIAIETAETGHLVFGTLHTNTAASTVDRIIDQFPADQQEQIRTMLAESLRGVVSQTLVKAKAGGRVAAMECLLVNSAVANLIREGKTYQIPSMMQTGKALGMRTLTDALLDLVETDKVTPEAAYQKAVDKAELEAVFNRNGIPLPK</sequence>
<dbReference type="InterPro" id="IPR027417">
    <property type="entry name" value="P-loop_NTPase"/>
</dbReference>
<dbReference type="SUPFAM" id="SSF52540">
    <property type="entry name" value="P-loop containing nucleoside triphosphate hydrolases"/>
    <property type="match status" value="1"/>
</dbReference>
<comment type="caution">
    <text evidence="4">The sequence shown here is derived from an EMBL/GenBank/DDBJ whole genome shotgun (WGS) entry which is preliminary data.</text>
</comment>
<feature type="domain" description="Bacterial type II secretion system protein E" evidence="3">
    <location>
        <begin position="331"/>
        <end position="345"/>
    </location>
</feature>
<dbReference type="EMBL" id="JAACAK010000036">
    <property type="protein sequence ID" value="NIR74406.1"/>
    <property type="molecule type" value="Genomic_DNA"/>
</dbReference>
<dbReference type="SMART" id="SM00382">
    <property type="entry name" value="AAA"/>
    <property type="match status" value="1"/>
</dbReference>
<evidence type="ECO:0000313" key="4">
    <source>
        <dbReference type="EMBL" id="NIR74406.1"/>
    </source>
</evidence>
<reference evidence="4 5" key="1">
    <citation type="submission" date="2020-01" db="EMBL/GenBank/DDBJ databases">
        <title>Genomes assembled from Gulf of Kutch pelagic sediment metagenomes.</title>
        <authorList>
            <person name="Chandrashekar M."/>
            <person name="Mahajan M.S."/>
            <person name="Dave K.J."/>
            <person name="Vatsa P."/>
            <person name="Nathani N.M."/>
        </authorList>
    </citation>
    <scope>NUCLEOTIDE SEQUENCE [LARGE SCALE GENOMIC DNA]</scope>
    <source>
        <strain evidence="4">KS3-K002</strain>
    </source>
</reference>
<dbReference type="PANTHER" id="PTHR30486">
    <property type="entry name" value="TWITCHING MOTILITY PROTEIN PILT"/>
    <property type="match status" value="1"/>
</dbReference>
<dbReference type="AlphaFoldDB" id="A0AAE4Z922"/>
<dbReference type="InterPro" id="IPR050921">
    <property type="entry name" value="T4SS_GSP_E_ATPase"/>
</dbReference>
<protein>
    <submittedName>
        <fullName evidence="4">Type IV pilus twitching motility protein PilT</fullName>
    </submittedName>
</protein>
<dbReference type="InterPro" id="IPR003593">
    <property type="entry name" value="AAA+_ATPase"/>
</dbReference>
<dbReference type="InterPro" id="IPR006321">
    <property type="entry name" value="PilT/PilU"/>
</dbReference>
<comment type="similarity">
    <text evidence="1">Belongs to the GSP E family.</text>
</comment>
<evidence type="ECO:0000256" key="1">
    <source>
        <dbReference type="ARBA" id="ARBA00006611"/>
    </source>
</evidence>
<evidence type="ECO:0000256" key="2">
    <source>
        <dbReference type="SAM" id="MobiDB-lite"/>
    </source>
</evidence>
<dbReference type="Pfam" id="PF00437">
    <property type="entry name" value="T2SSE"/>
    <property type="match status" value="1"/>
</dbReference>